<dbReference type="FunFam" id="1.20.120.1750:FF:000007">
    <property type="entry name" value="RBR-type E3 ubiquitin transferase"/>
    <property type="match status" value="1"/>
</dbReference>
<dbReference type="PROSITE" id="PS00518">
    <property type="entry name" value="ZF_RING_1"/>
    <property type="match status" value="1"/>
</dbReference>
<keyword evidence="8" id="KW-0862">Zinc</keyword>
<dbReference type="InterPro" id="IPR002867">
    <property type="entry name" value="IBR_dom"/>
</dbReference>
<keyword evidence="5" id="KW-0677">Repeat</keyword>
<sequence>MSSMDVDTIHDDDGNFTSDGEDVDFDYDEGSGSDADDFGDTDDDLGLDSQPTRPTRKSYEVEFTTRSMSEIMSFQAKESNHVAGIIAIAPSHAATLLRHFNWNKELLMERYMEDPEKVVAEACVILDDKDAPKPVKVPGFVCDVCCDDHPDMLTISLLCGHRFCTECYTTYLVGKVKEGESRRISCMGKCSLVVDEATVKALVDANTYKRYEDLLLRTYVDDSQYLRWCPAPGCEMALECHVPKARLDQVVPVVTCSCGLEFCFGCGSENHQPCVCSLAKLWRKKMADDSETANWINANTRECPKCESTIEKNGGCNHMTCRKCKYEWCWVCSGPWAEHGSSYYQCNRFDEDSSVKARSDQEKARAALKRYMHYFTRFDNHMKSAALTRQHSQKTEEKMAAMQQQTSLSWIEVQFLKTATDVVCACRQTLQWTYAFAYYLDRNNMTELFEANQRDLEMAVEQLSGLLESEELTDPAKIDDLRTSIVNKMVYVQQRREVVLEDTAAGLKESRWTWTTRSG</sequence>
<evidence type="ECO:0000256" key="4">
    <source>
        <dbReference type="ARBA" id="ARBA00022723"/>
    </source>
</evidence>
<dbReference type="InterPro" id="IPR001841">
    <property type="entry name" value="Znf_RING"/>
</dbReference>
<dbReference type="CDD" id="cd20356">
    <property type="entry name" value="Rcat_RBR_HHARI-like"/>
    <property type="match status" value="1"/>
</dbReference>
<dbReference type="SUPFAM" id="SSF57850">
    <property type="entry name" value="RING/U-box"/>
    <property type="match status" value="3"/>
</dbReference>
<evidence type="ECO:0000313" key="13">
    <source>
        <dbReference type="EMBL" id="ORZ38276.1"/>
    </source>
</evidence>
<organism evidence="13 14">
    <name type="scientific">Catenaria anguillulae PL171</name>
    <dbReference type="NCBI Taxonomy" id="765915"/>
    <lineage>
        <taxon>Eukaryota</taxon>
        <taxon>Fungi</taxon>
        <taxon>Fungi incertae sedis</taxon>
        <taxon>Blastocladiomycota</taxon>
        <taxon>Blastocladiomycetes</taxon>
        <taxon>Blastocladiales</taxon>
        <taxon>Catenariaceae</taxon>
        <taxon>Catenaria</taxon>
    </lineage>
</organism>
<evidence type="ECO:0000259" key="11">
    <source>
        <dbReference type="PROSITE" id="PS50089"/>
    </source>
</evidence>
<evidence type="ECO:0000256" key="2">
    <source>
        <dbReference type="ARBA" id="ARBA00012251"/>
    </source>
</evidence>
<dbReference type="Pfam" id="PF01485">
    <property type="entry name" value="IBR"/>
    <property type="match status" value="1"/>
</dbReference>
<dbReference type="Gene3D" id="1.20.120.1750">
    <property type="match status" value="1"/>
</dbReference>
<dbReference type="STRING" id="765915.A0A1Y2HUJ3"/>
<evidence type="ECO:0000259" key="12">
    <source>
        <dbReference type="PROSITE" id="PS51873"/>
    </source>
</evidence>
<dbReference type="GO" id="GO:0061630">
    <property type="term" value="F:ubiquitin protein ligase activity"/>
    <property type="evidence" value="ECO:0007669"/>
    <property type="project" value="UniProtKB-EC"/>
</dbReference>
<dbReference type="InterPro" id="IPR045840">
    <property type="entry name" value="Ariadne"/>
</dbReference>
<dbReference type="FunFam" id="3.30.40.10:FF:000019">
    <property type="entry name" value="RBR-type E3 ubiquitin transferase"/>
    <property type="match status" value="1"/>
</dbReference>
<feature type="compositionally biased region" description="Acidic residues" evidence="10">
    <location>
        <begin position="19"/>
        <end position="46"/>
    </location>
</feature>
<evidence type="ECO:0000256" key="10">
    <source>
        <dbReference type="SAM" id="MobiDB-lite"/>
    </source>
</evidence>
<evidence type="ECO:0000256" key="7">
    <source>
        <dbReference type="ARBA" id="ARBA00022786"/>
    </source>
</evidence>
<dbReference type="PROSITE" id="PS50089">
    <property type="entry name" value="ZF_RING_2"/>
    <property type="match status" value="1"/>
</dbReference>
<dbReference type="EMBL" id="MCFL01000009">
    <property type="protein sequence ID" value="ORZ38276.1"/>
    <property type="molecule type" value="Genomic_DNA"/>
</dbReference>
<evidence type="ECO:0000256" key="3">
    <source>
        <dbReference type="ARBA" id="ARBA00022679"/>
    </source>
</evidence>
<dbReference type="PANTHER" id="PTHR11685">
    <property type="entry name" value="RBR FAMILY RING FINGER AND IBR DOMAIN-CONTAINING"/>
    <property type="match status" value="1"/>
</dbReference>
<dbReference type="Pfam" id="PF21235">
    <property type="entry name" value="UBA_ARI1"/>
    <property type="match status" value="1"/>
</dbReference>
<keyword evidence="7" id="KW-0833">Ubl conjugation pathway</keyword>
<dbReference type="EC" id="2.3.2.31" evidence="2"/>
<evidence type="ECO:0000256" key="5">
    <source>
        <dbReference type="ARBA" id="ARBA00022737"/>
    </source>
</evidence>
<feature type="region of interest" description="Disordered" evidence="10">
    <location>
        <begin position="1"/>
        <end position="59"/>
    </location>
</feature>
<reference evidence="13 14" key="1">
    <citation type="submission" date="2016-07" db="EMBL/GenBank/DDBJ databases">
        <title>Pervasive Adenine N6-methylation of Active Genes in Fungi.</title>
        <authorList>
            <consortium name="DOE Joint Genome Institute"/>
            <person name="Mondo S.J."/>
            <person name="Dannebaum R.O."/>
            <person name="Kuo R.C."/>
            <person name="Labutti K."/>
            <person name="Haridas S."/>
            <person name="Kuo A."/>
            <person name="Salamov A."/>
            <person name="Ahrendt S.R."/>
            <person name="Lipzen A."/>
            <person name="Sullivan W."/>
            <person name="Andreopoulos W.B."/>
            <person name="Clum A."/>
            <person name="Lindquist E."/>
            <person name="Daum C."/>
            <person name="Ramamoorthy G.K."/>
            <person name="Gryganskyi A."/>
            <person name="Culley D."/>
            <person name="Magnuson J.K."/>
            <person name="James T.Y."/>
            <person name="O'Malley M.A."/>
            <person name="Stajich J.E."/>
            <person name="Spatafora J.W."/>
            <person name="Visel A."/>
            <person name="Grigoriev I.V."/>
        </authorList>
    </citation>
    <scope>NUCLEOTIDE SEQUENCE [LARGE SCALE GENOMIC DNA]</scope>
    <source>
        <strain evidence="13 14">PL171</strain>
    </source>
</reference>
<dbReference type="Pfam" id="PF19422">
    <property type="entry name" value="Ariadne"/>
    <property type="match status" value="1"/>
</dbReference>
<dbReference type="OrthoDB" id="10009520at2759"/>
<evidence type="ECO:0000256" key="9">
    <source>
        <dbReference type="PROSITE-ProRule" id="PRU00175"/>
    </source>
</evidence>
<dbReference type="InterPro" id="IPR044066">
    <property type="entry name" value="TRIAD_supradom"/>
</dbReference>
<name>A0A1Y2HUJ3_9FUNG</name>
<feature type="domain" description="RING-type" evidence="12">
    <location>
        <begin position="138"/>
        <end position="350"/>
    </location>
</feature>
<dbReference type="CDD" id="cd16773">
    <property type="entry name" value="RING-HC_RBR_TRIAD1"/>
    <property type="match status" value="1"/>
</dbReference>
<evidence type="ECO:0000313" key="14">
    <source>
        <dbReference type="Proteomes" id="UP000193411"/>
    </source>
</evidence>
<keyword evidence="6 9" id="KW-0863">Zinc-finger</keyword>
<dbReference type="AlphaFoldDB" id="A0A1Y2HUJ3"/>
<evidence type="ECO:0000256" key="8">
    <source>
        <dbReference type="ARBA" id="ARBA00022833"/>
    </source>
</evidence>
<dbReference type="GO" id="GO:0008270">
    <property type="term" value="F:zinc ion binding"/>
    <property type="evidence" value="ECO:0007669"/>
    <property type="project" value="UniProtKB-KW"/>
</dbReference>
<comment type="catalytic activity">
    <reaction evidence="1">
        <text>[E2 ubiquitin-conjugating enzyme]-S-ubiquitinyl-L-cysteine + [acceptor protein]-L-lysine = [E2 ubiquitin-conjugating enzyme]-L-cysteine + [acceptor protein]-N(6)-ubiquitinyl-L-lysine.</text>
        <dbReference type="EC" id="2.3.2.31"/>
    </reaction>
</comment>
<dbReference type="InterPro" id="IPR013083">
    <property type="entry name" value="Znf_RING/FYVE/PHD"/>
</dbReference>
<evidence type="ECO:0000256" key="6">
    <source>
        <dbReference type="ARBA" id="ARBA00022771"/>
    </source>
</evidence>
<keyword evidence="3" id="KW-0808">Transferase</keyword>
<evidence type="ECO:0000256" key="1">
    <source>
        <dbReference type="ARBA" id="ARBA00001798"/>
    </source>
</evidence>
<dbReference type="CDD" id="cd20346">
    <property type="entry name" value="BRcat_RBR_ANKIB1"/>
    <property type="match status" value="1"/>
</dbReference>
<dbReference type="SMART" id="SM00647">
    <property type="entry name" value="IBR"/>
    <property type="match status" value="2"/>
</dbReference>
<feature type="domain" description="RING-type" evidence="11">
    <location>
        <begin position="142"/>
        <end position="186"/>
    </location>
</feature>
<dbReference type="PROSITE" id="PS51873">
    <property type="entry name" value="TRIAD"/>
    <property type="match status" value="1"/>
</dbReference>
<dbReference type="Proteomes" id="UP000193411">
    <property type="component" value="Unassembled WGS sequence"/>
</dbReference>
<gene>
    <name evidence="13" type="ORF">BCR44DRAFT_47457</name>
</gene>
<keyword evidence="4" id="KW-0479">Metal-binding</keyword>
<proteinExistence type="predicted"/>
<dbReference type="Pfam" id="PF22191">
    <property type="entry name" value="IBR_1"/>
    <property type="match status" value="1"/>
</dbReference>
<dbReference type="InterPro" id="IPR031127">
    <property type="entry name" value="E3_UB_ligase_RBR"/>
</dbReference>
<dbReference type="InterPro" id="IPR048962">
    <property type="entry name" value="ARIH1-like_UBL"/>
</dbReference>
<keyword evidence="14" id="KW-1185">Reference proteome</keyword>
<dbReference type="InterPro" id="IPR017907">
    <property type="entry name" value="Znf_RING_CS"/>
</dbReference>
<dbReference type="Gene3D" id="3.30.40.10">
    <property type="entry name" value="Zinc/RING finger domain, C3HC4 (zinc finger)"/>
    <property type="match status" value="1"/>
</dbReference>
<comment type="caution">
    <text evidence="13">The sequence shown here is derived from an EMBL/GenBank/DDBJ whole genome shotgun (WGS) entry which is preliminary data.</text>
</comment>
<protein>
    <recommendedName>
        <fullName evidence="2">RBR-type E3 ubiquitin transferase</fullName>
        <ecNumber evidence="2">2.3.2.31</ecNumber>
    </recommendedName>
</protein>
<dbReference type="GO" id="GO:0016567">
    <property type="term" value="P:protein ubiquitination"/>
    <property type="evidence" value="ECO:0007669"/>
    <property type="project" value="InterPro"/>
</dbReference>
<accession>A0A1Y2HUJ3</accession>